<dbReference type="InterPro" id="IPR006170">
    <property type="entry name" value="PBP/GOBP"/>
</dbReference>
<sequence length="127" mass="14902">MKSAMFILMALAIVVMAKKRTNEEIEQLKKWHSECGEDKETKDLLNKARNGEWIDNPKLGTHLLCYSKKLGWLNEEGKFDVHETKKNFEKYYDEDQVQKLMSNCIKEKTHPEDTAVALFKCRQTVLH</sequence>
<dbReference type="CDD" id="cd23992">
    <property type="entry name" value="PBP_GOBP"/>
    <property type="match status" value="1"/>
</dbReference>
<dbReference type="GO" id="GO:0005549">
    <property type="term" value="F:odorant binding"/>
    <property type="evidence" value="ECO:0007669"/>
    <property type="project" value="InterPro"/>
</dbReference>
<proteinExistence type="inferred from homology"/>
<comment type="similarity">
    <text evidence="2">Belongs to the PBP/GOBP family.</text>
</comment>
<dbReference type="OrthoDB" id="8194670at2759"/>
<keyword evidence="7" id="KW-1185">Reference proteome</keyword>
<evidence type="ECO:0000256" key="4">
    <source>
        <dbReference type="ARBA" id="ARBA00022729"/>
    </source>
</evidence>
<dbReference type="GO" id="GO:0007608">
    <property type="term" value="P:sensory perception of smell"/>
    <property type="evidence" value="ECO:0007669"/>
    <property type="project" value="TreeGrafter"/>
</dbReference>
<evidence type="ECO:0000256" key="5">
    <source>
        <dbReference type="SAM" id="SignalP"/>
    </source>
</evidence>
<protein>
    <submittedName>
        <fullName evidence="6">Uncharacterized protein</fullName>
    </submittedName>
</protein>
<evidence type="ECO:0000313" key="7">
    <source>
        <dbReference type="Proteomes" id="UP001154078"/>
    </source>
</evidence>
<evidence type="ECO:0000313" key="6">
    <source>
        <dbReference type="EMBL" id="CAH0560437.1"/>
    </source>
</evidence>
<reference evidence="6" key="1">
    <citation type="submission" date="2021-12" db="EMBL/GenBank/DDBJ databases">
        <authorList>
            <person name="King R."/>
        </authorList>
    </citation>
    <scope>NUCLEOTIDE SEQUENCE</scope>
</reference>
<dbReference type="PANTHER" id="PTHR11857">
    <property type="entry name" value="ODORANT BINDING PROTEIN-RELATED"/>
    <property type="match status" value="1"/>
</dbReference>
<dbReference type="AlphaFoldDB" id="A0A9P0BCC0"/>
<dbReference type="SMART" id="SM00708">
    <property type="entry name" value="PhBP"/>
    <property type="match status" value="1"/>
</dbReference>
<feature type="chain" id="PRO_5040435669" evidence="5">
    <location>
        <begin position="18"/>
        <end position="127"/>
    </location>
</feature>
<comment type="subcellular location">
    <subcellularLocation>
        <location evidence="1">Secreted</location>
    </subcellularLocation>
</comment>
<dbReference type="Gene3D" id="1.10.238.20">
    <property type="entry name" value="Pheromone/general odorant binding protein domain"/>
    <property type="match status" value="1"/>
</dbReference>
<dbReference type="Pfam" id="PF01395">
    <property type="entry name" value="PBP_GOBP"/>
    <property type="match status" value="1"/>
</dbReference>
<feature type="signal peptide" evidence="5">
    <location>
        <begin position="1"/>
        <end position="17"/>
    </location>
</feature>
<dbReference type="InterPro" id="IPR036728">
    <property type="entry name" value="PBP_GOBP_sf"/>
</dbReference>
<dbReference type="EMBL" id="OV121138">
    <property type="protein sequence ID" value="CAH0560437.1"/>
    <property type="molecule type" value="Genomic_DNA"/>
</dbReference>
<evidence type="ECO:0000256" key="3">
    <source>
        <dbReference type="ARBA" id="ARBA00022525"/>
    </source>
</evidence>
<dbReference type="PANTHER" id="PTHR11857:SF43">
    <property type="entry name" value="GEO07291P1-RELATED"/>
    <property type="match status" value="1"/>
</dbReference>
<keyword evidence="4 5" id="KW-0732">Signal</keyword>
<dbReference type="GO" id="GO:0005615">
    <property type="term" value="C:extracellular space"/>
    <property type="evidence" value="ECO:0007669"/>
    <property type="project" value="TreeGrafter"/>
</dbReference>
<evidence type="ECO:0000256" key="1">
    <source>
        <dbReference type="ARBA" id="ARBA00004613"/>
    </source>
</evidence>
<dbReference type="SUPFAM" id="SSF47565">
    <property type="entry name" value="Insect pheromone/odorant-binding proteins"/>
    <property type="match status" value="1"/>
</dbReference>
<accession>A0A9P0BCC0</accession>
<name>A0A9P0BCC0_BRAAE</name>
<organism evidence="6 7">
    <name type="scientific">Brassicogethes aeneus</name>
    <name type="common">Rape pollen beetle</name>
    <name type="synonym">Meligethes aeneus</name>
    <dbReference type="NCBI Taxonomy" id="1431903"/>
    <lineage>
        <taxon>Eukaryota</taxon>
        <taxon>Metazoa</taxon>
        <taxon>Ecdysozoa</taxon>
        <taxon>Arthropoda</taxon>
        <taxon>Hexapoda</taxon>
        <taxon>Insecta</taxon>
        <taxon>Pterygota</taxon>
        <taxon>Neoptera</taxon>
        <taxon>Endopterygota</taxon>
        <taxon>Coleoptera</taxon>
        <taxon>Polyphaga</taxon>
        <taxon>Cucujiformia</taxon>
        <taxon>Nitidulidae</taxon>
        <taxon>Meligethinae</taxon>
        <taxon>Brassicogethes</taxon>
    </lineage>
</organism>
<dbReference type="Proteomes" id="UP001154078">
    <property type="component" value="Chromosome 7"/>
</dbReference>
<gene>
    <name evidence="6" type="ORF">MELIAE_LOCUS10188</name>
</gene>
<keyword evidence="3" id="KW-0964">Secreted</keyword>
<evidence type="ECO:0000256" key="2">
    <source>
        <dbReference type="ARBA" id="ARBA00008098"/>
    </source>
</evidence>